<keyword evidence="4" id="KW-1185">Reference proteome</keyword>
<sequence>MKDDIQAFTPLTVDTPEEPAEPGAFTDVFPTDGGPRLSLDASAPSLEMEELPAFDLMDSLPPLDNPEDALGESAPEQDASPIEPLPTLDADTSALGEDSAVDADPFADLAMDAPAETADIADADPFADLAELPDAAPDIQVQVEGGETAGRLALPEILDLDQAENLRATLLERIGTNLTIDAAAVSRIDTPCLEVAIAAAKQWSDDGFSLDWESPSEAFVASLDRIGLSIDFLRIEGAH</sequence>
<proteinExistence type="predicted"/>
<dbReference type="AlphaFoldDB" id="A0A231V4H8"/>
<dbReference type="InterPro" id="IPR058548">
    <property type="entry name" value="MlaB-like_STAS"/>
</dbReference>
<dbReference type="RefSeq" id="WP_094076441.1">
    <property type="nucleotide sequence ID" value="NZ_NBYO01000001.1"/>
</dbReference>
<dbReference type="SUPFAM" id="SSF52091">
    <property type="entry name" value="SpoIIaa-like"/>
    <property type="match status" value="1"/>
</dbReference>
<feature type="region of interest" description="Disordered" evidence="1">
    <location>
        <begin position="1"/>
        <end position="92"/>
    </location>
</feature>
<protein>
    <recommendedName>
        <fullName evidence="2">MlaB-like STAS domain-containing protein</fullName>
    </recommendedName>
</protein>
<organism evidence="3 4">
    <name type="scientific">Notoacmeibacter marinus</name>
    <dbReference type="NCBI Taxonomy" id="1876515"/>
    <lineage>
        <taxon>Bacteria</taxon>
        <taxon>Pseudomonadati</taxon>
        <taxon>Pseudomonadota</taxon>
        <taxon>Alphaproteobacteria</taxon>
        <taxon>Hyphomicrobiales</taxon>
        <taxon>Notoacmeibacteraceae</taxon>
        <taxon>Notoacmeibacter</taxon>
    </lineage>
</organism>
<comment type="caution">
    <text evidence="3">The sequence shown here is derived from an EMBL/GenBank/DDBJ whole genome shotgun (WGS) entry which is preliminary data.</text>
</comment>
<dbReference type="Proteomes" id="UP000215405">
    <property type="component" value="Unassembled WGS sequence"/>
</dbReference>
<dbReference type="EMBL" id="NBYO01000001">
    <property type="protein sequence ID" value="OXT02486.1"/>
    <property type="molecule type" value="Genomic_DNA"/>
</dbReference>
<dbReference type="InterPro" id="IPR036513">
    <property type="entry name" value="STAS_dom_sf"/>
</dbReference>
<name>A0A231V4H8_9HYPH</name>
<reference evidence="4" key="1">
    <citation type="journal article" date="2017" name="Int. J. Syst. Evol. Microbiol.">
        <title>Notoacmeibacter marinus gen. nov., sp. nov., isolated from the gut of a limpet and proposal of Notoacmeibacteraceae fam. nov. in the order Rhizobiales of the class Alphaproteobacteria.</title>
        <authorList>
            <person name="Huang Z."/>
            <person name="Guo F."/>
            <person name="Lai Q."/>
        </authorList>
    </citation>
    <scope>NUCLEOTIDE SEQUENCE [LARGE SCALE GENOMIC DNA]</scope>
    <source>
        <strain evidence="4">XMTR2A4</strain>
    </source>
</reference>
<evidence type="ECO:0000313" key="4">
    <source>
        <dbReference type="Proteomes" id="UP000215405"/>
    </source>
</evidence>
<evidence type="ECO:0000313" key="3">
    <source>
        <dbReference type="EMBL" id="OXT02486.1"/>
    </source>
</evidence>
<gene>
    <name evidence="3" type="ORF">B7H23_06200</name>
</gene>
<accession>A0A231V4H8</accession>
<feature type="domain" description="MlaB-like STAS" evidence="2">
    <location>
        <begin position="152"/>
        <end position="228"/>
    </location>
</feature>
<evidence type="ECO:0000256" key="1">
    <source>
        <dbReference type="SAM" id="MobiDB-lite"/>
    </source>
</evidence>
<evidence type="ECO:0000259" key="2">
    <source>
        <dbReference type="Pfam" id="PF13466"/>
    </source>
</evidence>
<dbReference type="Pfam" id="PF13466">
    <property type="entry name" value="STAS_2"/>
    <property type="match status" value="1"/>
</dbReference>